<dbReference type="InterPro" id="IPR025139">
    <property type="entry name" value="DUF4062"/>
</dbReference>
<gene>
    <name evidence="3" type="ORF">PUR29_01550</name>
</gene>
<protein>
    <submittedName>
        <fullName evidence="3">DUF4062 domain-containing protein</fullName>
    </submittedName>
</protein>
<feature type="domain" description="DUF4062" evidence="2">
    <location>
        <begin position="7"/>
        <end position="88"/>
    </location>
</feature>
<keyword evidence="1" id="KW-0175">Coiled coil</keyword>
<reference evidence="3 4" key="1">
    <citation type="journal article" date="2023" name="PLoS ONE">
        <title>Complete genome assembly of Hawai'i environmental nontuberculous mycobacteria reveals unexpected co-isolation with methylobacteria.</title>
        <authorList>
            <person name="Hendrix J."/>
            <person name="Epperson L.E."/>
            <person name="Tong E.I."/>
            <person name="Chan Y.L."/>
            <person name="Hasan N.A."/>
            <person name="Dawrs S.N."/>
            <person name="Norton G.J."/>
            <person name="Virdi R."/>
            <person name="Crooks J.L."/>
            <person name="Chan E.D."/>
            <person name="Honda J.R."/>
            <person name="Strong M."/>
        </authorList>
    </citation>
    <scope>NUCLEOTIDE SEQUENCE [LARGE SCALE GENOMIC DNA]</scope>
    <source>
        <strain evidence="3 4">NJH_HI04-1</strain>
    </source>
</reference>
<name>A0ABU9ZM18_9HYPH</name>
<evidence type="ECO:0000256" key="1">
    <source>
        <dbReference type="SAM" id="Coils"/>
    </source>
</evidence>
<sequence length="328" mass="37828">MPEKKYQVFISSTYRDLIEERRDIARSVLDLGHIPAAMEYFPAMDQEQLEYIKLIIDQCDYYILVIAGKYGSVDEEGTSYTEREYDYAMSKGKIVLGFPIANIDKLPRDQTETTQDAIDKLDKFKSKLMTGRLVRQWQDRQGLELAVVKGLNAAFSRFPQEGWVRTPENSNERLLNEINDLRKENKRLSQQINDLQSSPITKISNLAGFDDIHELIIRMRDRFGGDSRDISLEMSWRQIFRVFGMCIQTYPVRNYTKEALPKMLISSHSYNGSEPTLPKIYTMSQEKFEIIVGHLIAMGHITEDESGKFLLTPAGRLAYLDSLAVIKE</sequence>
<organism evidence="3 4">
    <name type="scientific">Methylobacterium ajmalii</name>
    <dbReference type="NCBI Taxonomy" id="2738439"/>
    <lineage>
        <taxon>Bacteria</taxon>
        <taxon>Pseudomonadati</taxon>
        <taxon>Pseudomonadota</taxon>
        <taxon>Alphaproteobacteria</taxon>
        <taxon>Hyphomicrobiales</taxon>
        <taxon>Methylobacteriaceae</taxon>
        <taxon>Methylobacterium</taxon>
    </lineage>
</organism>
<dbReference type="EMBL" id="JAQYXP010000001">
    <property type="protein sequence ID" value="MEN3232303.1"/>
    <property type="molecule type" value="Genomic_DNA"/>
</dbReference>
<keyword evidence="4" id="KW-1185">Reference proteome</keyword>
<comment type="caution">
    <text evidence="3">The sequence shown here is derived from an EMBL/GenBank/DDBJ whole genome shotgun (WGS) entry which is preliminary data.</text>
</comment>
<dbReference type="Pfam" id="PF13271">
    <property type="entry name" value="DUF4062"/>
    <property type="match status" value="1"/>
</dbReference>
<feature type="coiled-coil region" evidence="1">
    <location>
        <begin position="171"/>
        <end position="198"/>
    </location>
</feature>
<accession>A0ABU9ZM18</accession>
<dbReference type="Proteomes" id="UP001407347">
    <property type="component" value="Unassembled WGS sequence"/>
</dbReference>
<evidence type="ECO:0000313" key="4">
    <source>
        <dbReference type="Proteomes" id="UP001407347"/>
    </source>
</evidence>
<dbReference type="RefSeq" id="WP_346012731.1">
    <property type="nucleotide sequence ID" value="NZ_JAQYXP010000001.1"/>
</dbReference>
<evidence type="ECO:0000259" key="2">
    <source>
        <dbReference type="Pfam" id="PF13271"/>
    </source>
</evidence>
<evidence type="ECO:0000313" key="3">
    <source>
        <dbReference type="EMBL" id="MEN3232303.1"/>
    </source>
</evidence>
<proteinExistence type="predicted"/>